<protein>
    <submittedName>
        <fullName evidence="8">MFS transporter</fullName>
    </submittedName>
</protein>
<dbReference type="InterPro" id="IPR020846">
    <property type="entry name" value="MFS_dom"/>
</dbReference>
<dbReference type="InterPro" id="IPR052714">
    <property type="entry name" value="MFS_Exporter"/>
</dbReference>
<evidence type="ECO:0000256" key="5">
    <source>
        <dbReference type="ARBA" id="ARBA00023136"/>
    </source>
</evidence>
<feature type="transmembrane region" description="Helical" evidence="6">
    <location>
        <begin position="273"/>
        <end position="292"/>
    </location>
</feature>
<evidence type="ECO:0000313" key="9">
    <source>
        <dbReference type="Proteomes" id="UP001619911"/>
    </source>
</evidence>
<feature type="transmembrane region" description="Helical" evidence="6">
    <location>
        <begin position="12"/>
        <end position="35"/>
    </location>
</feature>
<feature type="transmembrane region" description="Helical" evidence="6">
    <location>
        <begin position="136"/>
        <end position="158"/>
    </location>
</feature>
<feature type="transmembrane region" description="Helical" evidence="6">
    <location>
        <begin position="106"/>
        <end position="124"/>
    </location>
</feature>
<keyword evidence="4 6" id="KW-1133">Transmembrane helix</keyword>
<feature type="domain" description="Major facilitator superfamily (MFS) profile" evidence="7">
    <location>
        <begin position="10"/>
        <end position="388"/>
    </location>
</feature>
<dbReference type="PROSITE" id="PS50850">
    <property type="entry name" value="MFS"/>
    <property type="match status" value="1"/>
</dbReference>
<comment type="caution">
    <text evidence="8">The sequence shown here is derived from an EMBL/GenBank/DDBJ whole genome shotgun (WGS) entry which is preliminary data.</text>
</comment>
<gene>
    <name evidence="8" type="ORF">QYG89_10185</name>
</gene>
<keyword evidence="2" id="KW-0813">Transport</keyword>
<sequence>MNKEPLWTKNFISVSASNFFLFVTFYFLLVTMPIYALRELGGDAADAGLLTTFFLVSAIIIRPFAGQWIEKVGKKKILIASQIIFLAASTLYFFPHTLETMLTLRFFHGIGFGMATTATGAMVAEIIPDSRRGEGMGYYVMSTNLAMVIGPFLGLTVMKEWGSFVMFLICIVISALALTAGLMTNIVERKHTVRAISIFQLKFNPRDLFEFSVLPIAVTGGFFSIIYASLLSFVSVYAEELHLGAIASYFFVVYAVVLLLSRPFTGKWFDQKGAHVIVYPAIILFSAGMFVLSQTETALVFLVAAGMIGLGWGTLFPSFQTIAIQEAPPEKKAVATATFLSIYDLGIGVGSFIIGWAITGMSFSSLYMYCAFYILGGLFVYFLLYGRQDKKAREMEKAEHQIV</sequence>
<dbReference type="RefSeq" id="WP_404316904.1">
    <property type="nucleotide sequence ID" value="NZ_JAUIYO010000006.1"/>
</dbReference>
<accession>A0ABW8I968</accession>
<dbReference type="EMBL" id="JAUIYO010000006">
    <property type="protein sequence ID" value="MFK2826031.1"/>
    <property type="molecule type" value="Genomic_DNA"/>
</dbReference>
<feature type="transmembrane region" description="Helical" evidence="6">
    <location>
        <begin position="298"/>
        <end position="319"/>
    </location>
</feature>
<evidence type="ECO:0000256" key="3">
    <source>
        <dbReference type="ARBA" id="ARBA00022692"/>
    </source>
</evidence>
<feature type="transmembrane region" description="Helical" evidence="6">
    <location>
        <begin position="241"/>
        <end position="261"/>
    </location>
</feature>
<evidence type="ECO:0000256" key="1">
    <source>
        <dbReference type="ARBA" id="ARBA00004651"/>
    </source>
</evidence>
<dbReference type="Gene3D" id="1.20.1250.20">
    <property type="entry name" value="MFS general substrate transporter like domains"/>
    <property type="match status" value="1"/>
</dbReference>
<dbReference type="PANTHER" id="PTHR23531:SF2">
    <property type="entry name" value="PERMEASE"/>
    <property type="match status" value="1"/>
</dbReference>
<dbReference type="CDD" id="cd17489">
    <property type="entry name" value="MFS_YfcJ_like"/>
    <property type="match status" value="1"/>
</dbReference>
<dbReference type="Pfam" id="PF07690">
    <property type="entry name" value="MFS_1"/>
    <property type="match status" value="1"/>
</dbReference>
<organism evidence="8 9">
    <name type="scientific">Bacillus lumedeiriae</name>
    <dbReference type="NCBI Taxonomy" id="3058829"/>
    <lineage>
        <taxon>Bacteria</taxon>
        <taxon>Bacillati</taxon>
        <taxon>Bacillota</taxon>
        <taxon>Bacilli</taxon>
        <taxon>Bacillales</taxon>
        <taxon>Bacillaceae</taxon>
        <taxon>Bacillus</taxon>
    </lineage>
</organism>
<proteinExistence type="predicted"/>
<feature type="transmembrane region" description="Helical" evidence="6">
    <location>
        <begin position="164"/>
        <end position="187"/>
    </location>
</feature>
<dbReference type="InterPro" id="IPR036259">
    <property type="entry name" value="MFS_trans_sf"/>
</dbReference>
<feature type="transmembrane region" description="Helical" evidence="6">
    <location>
        <begin position="77"/>
        <end position="94"/>
    </location>
</feature>
<evidence type="ECO:0000259" key="7">
    <source>
        <dbReference type="PROSITE" id="PS50850"/>
    </source>
</evidence>
<dbReference type="Proteomes" id="UP001619911">
    <property type="component" value="Unassembled WGS sequence"/>
</dbReference>
<evidence type="ECO:0000256" key="2">
    <source>
        <dbReference type="ARBA" id="ARBA00022448"/>
    </source>
</evidence>
<keyword evidence="5 6" id="KW-0472">Membrane</keyword>
<dbReference type="SUPFAM" id="SSF103473">
    <property type="entry name" value="MFS general substrate transporter"/>
    <property type="match status" value="1"/>
</dbReference>
<reference evidence="8 9" key="1">
    <citation type="submission" date="2023-07" db="EMBL/GenBank/DDBJ databases">
        <title>Bacillus lucianemedeirus sp. nov, a new species isolated from an immunobiological production facility.</title>
        <authorList>
            <person name="Costa L.V."/>
            <person name="Miranda R.V.S.L."/>
            <person name="Brandao M.L.L."/>
            <person name="Reis C.M.F."/>
            <person name="Frazao A.M."/>
            <person name="Cruz F.V."/>
            <person name="Baio P.V.P."/>
            <person name="Veras J.F.C."/>
            <person name="Ramos J.N."/>
            <person name="Vieira V."/>
        </authorList>
    </citation>
    <scope>NUCLEOTIDE SEQUENCE [LARGE SCALE GENOMIC DNA]</scope>
    <source>
        <strain evidence="8 9">B190/17</strain>
    </source>
</reference>
<evidence type="ECO:0000256" key="6">
    <source>
        <dbReference type="SAM" id="Phobius"/>
    </source>
</evidence>
<feature type="transmembrane region" description="Helical" evidence="6">
    <location>
        <begin position="208"/>
        <end position="229"/>
    </location>
</feature>
<keyword evidence="3 6" id="KW-0812">Transmembrane</keyword>
<name>A0ABW8I968_9BACI</name>
<comment type="subcellular location">
    <subcellularLocation>
        <location evidence="1">Cell membrane</location>
        <topology evidence="1">Multi-pass membrane protein</topology>
    </subcellularLocation>
</comment>
<dbReference type="PANTHER" id="PTHR23531">
    <property type="entry name" value="QUINOLENE RESISTANCE PROTEIN NORA"/>
    <property type="match status" value="1"/>
</dbReference>
<feature type="transmembrane region" description="Helical" evidence="6">
    <location>
        <begin position="340"/>
        <end position="360"/>
    </location>
</feature>
<dbReference type="InterPro" id="IPR011701">
    <property type="entry name" value="MFS"/>
</dbReference>
<feature type="transmembrane region" description="Helical" evidence="6">
    <location>
        <begin position="366"/>
        <end position="385"/>
    </location>
</feature>
<feature type="transmembrane region" description="Helical" evidence="6">
    <location>
        <begin position="47"/>
        <end position="65"/>
    </location>
</feature>
<evidence type="ECO:0000256" key="4">
    <source>
        <dbReference type="ARBA" id="ARBA00022989"/>
    </source>
</evidence>
<keyword evidence="9" id="KW-1185">Reference proteome</keyword>
<evidence type="ECO:0000313" key="8">
    <source>
        <dbReference type="EMBL" id="MFK2826031.1"/>
    </source>
</evidence>